<evidence type="ECO:0000256" key="2">
    <source>
        <dbReference type="ARBA" id="ARBA00005300"/>
    </source>
</evidence>
<dbReference type="InterPro" id="IPR002156">
    <property type="entry name" value="RNaseH_domain"/>
</dbReference>
<keyword evidence="7" id="KW-0378">Hydrolase</keyword>
<evidence type="ECO:0000259" key="8">
    <source>
        <dbReference type="PROSITE" id="PS50879"/>
    </source>
</evidence>
<dbReference type="CDD" id="cd09276">
    <property type="entry name" value="Rnase_HI_RT_non_LTR"/>
    <property type="match status" value="1"/>
</dbReference>
<dbReference type="Proteomes" id="UP000499080">
    <property type="component" value="Unassembled WGS sequence"/>
</dbReference>
<evidence type="ECO:0000256" key="3">
    <source>
        <dbReference type="ARBA" id="ARBA00012180"/>
    </source>
</evidence>
<evidence type="ECO:0000256" key="5">
    <source>
        <dbReference type="ARBA" id="ARBA00022723"/>
    </source>
</evidence>
<dbReference type="GO" id="GO:0004523">
    <property type="term" value="F:RNA-DNA hybrid ribonuclease activity"/>
    <property type="evidence" value="ECO:0007669"/>
    <property type="project" value="UniProtKB-EC"/>
</dbReference>
<comment type="catalytic activity">
    <reaction evidence="1">
        <text>Endonucleolytic cleavage to 5'-phosphomonoester.</text>
        <dbReference type="EC" id="3.1.26.4"/>
    </reaction>
</comment>
<comment type="caution">
    <text evidence="9">The sequence shown here is derived from an EMBL/GenBank/DDBJ whole genome shotgun (WGS) entry which is preliminary data.</text>
</comment>
<dbReference type="PROSITE" id="PS50879">
    <property type="entry name" value="RNASE_H_1"/>
    <property type="match status" value="1"/>
</dbReference>
<dbReference type="InterPro" id="IPR050092">
    <property type="entry name" value="RNase_H"/>
</dbReference>
<dbReference type="Pfam" id="PF00075">
    <property type="entry name" value="RNase_H"/>
    <property type="match status" value="1"/>
</dbReference>
<evidence type="ECO:0000256" key="1">
    <source>
        <dbReference type="ARBA" id="ARBA00000077"/>
    </source>
</evidence>
<dbReference type="InterPro" id="IPR012337">
    <property type="entry name" value="RNaseH-like_sf"/>
</dbReference>
<keyword evidence="10" id="KW-1185">Reference proteome</keyword>
<dbReference type="GO" id="GO:0046872">
    <property type="term" value="F:metal ion binding"/>
    <property type="evidence" value="ECO:0007669"/>
    <property type="project" value="UniProtKB-KW"/>
</dbReference>
<dbReference type="EC" id="3.1.26.4" evidence="3"/>
<dbReference type="AlphaFoldDB" id="A0A4Y2E2V5"/>
<dbReference type="OrthoDB" id="2752996at2759"/>
<evidence type="ECO:0000256" key="7">
    <source>
        <dbReference type="ARBA" id="ARBA00022801"/>
    </source>
</evidence>
<sequence length="199" mass="22419">MKATGWSIHPSEHLKPNQISLEDGEANIARKDIINIFTDGSKTEHGVRAAFCVLANDIWAYQWSAKLNDNNTVFQAELTALHEAVIYTSHLPNYNTSKIHADNRASIMAPSNSKSTNETARKIFEILLTNPRITVSWVKAHAGNIGNERADQLAKDATQHGQPYSLIKFPKPHIKGLLRERMHTEWQTLWKNGDTGRKI</sequence>
<dbReference type="InterPro" id="IPR036397">
    <property type="entry name" value="RNaseH_sf"/>
</dbReference>
<evidence type="ECO:0000256" key="6">
    <source>
        <dbReference type="ARBA" id="ARBA00022759"/>
    </source>
</evidence>
<comment type="similarity">
    <text evidence="2">Belongs to the RNase H family.</text>
</comment>
<keyword evidence="4" id="KW-0540">Nuclease</keyword>
<dbReference type="SUPFAM" id="SSF53098">
    <property type="entry name" value="Ribonuclease H-like"/>
    <property type="match status" value="1"/>
</dbReference>
<evidence type="ECO:0000256" key="4">
    <source>
        <dbReference type="ARBA" id="ARBA00022722"/>
    </source>
</evidence>
<proteinExistence type="inferred from homology"/>
<dbReference type="EMBL" id="BGPR01000498">
    <property type="protein sequence ID" value="GBM23460.1"/>
    <property type="molecule type" value="Genomic_DNA"/>
</dbReference>
<organism evidence="9 10">
    <name type="scientific">Araneus ventricosus</name>
    <name type="common">Orbweaver spider</name>
    <name type="synonym">Epeira ventricosa</name>
    <dbReference type="NCBI Taxonomy" id="182803"/>
    <lineage>
        <taxon>Eukaryota</taxon>
        <taxon>Metazoa</taxon>
        <taxon>Ecdysozoa</taxon>
        <taxon>Arthropoda</taxon>
        <taxon>Chelicerata</taxon>
        <taxon>Arachnida</taxon>
        <taxon>Araneae</taxon>
        <taxon>Araneomorphae</taxon>
        <taxon>Entelegynae</taxon>
        <taxon>Araneoidea</taxon>
        <taxon>Araneidae</taxon>
        <taxon>Araneus</taxon>
    </lineage>
</organism>
<dbReference type="PANTHER" id="PTHR10642:SF26">
    <property type="entry name" value="RIBONUCLEASE H1"/>
    <property type="match status" value="1"/>
</dbReference>
<dbReference type="GO" id="GO:0043137">
    <property type="term" value="P:DNA replication, removal of RNA primer"/>
    <property type="evidence" value="ECO:0007669"/>
    <property type="project" value="TreeGrafter"/>
</dbReference>
<evidence type="ECO:0000313" key="9">
    <source>
        <dbReference type="EMBL" id="GBM23460.1"/>
    </source>
</evidence>
<gene>
    <name evidence="9" type="ORF">AVEN_181576_1</name>
</gene>
<accession>A0A4Y2E2V5</accession>
<dbReference type="GO" id="GO:0003676">
    <property type="term" value="F:nucleic acid binding"/>
    <property type="evidence" value="ECO:0007669"/>
    <property type="project" value="InterPro"/>
</dbReference>
<name>A0A4Y2E2V5_ARAVE</name>
<reference evidence="9 10" key="1">
    <citation type="journal article" date="2019" name="Sci. Rep.">
        <title>Orb-weaving spider Araneus ventricosus genome elucidates the spidroin gene catalogue.</title>
        <authorList>
            <person name="Kono N."/>
            <person name="Nakamura H."/>
            <person name="Ohtoshi R."/>
            <person name="Moran D.A.P."/>
            <person name="Shinohara A."/>
            <person name="Yoshida Y."/>
            <person name="Fujiwara M."/>
            <person name="Mori M."/>
            <person name="Tomita M."/>
            <person name="Arakawa K."/>
        </authorList>
    </citation>
    <scope>NUCLEOTIDE SEQUENCE [LARGE SCALE GENOMIC DNA]</scope>
</reference>
<keyword evidence="6" id="KW-0255">Endonuclease</keyword>
<dbReference type="Gene3D" id="3.30.420.10">
    <property type="entry name" value="Ribonuclease H-like superfamily/Ribonuclease H"/>
    <property type="match status" value="1"/>
</dbReference>
<keyword evidence="5" id="KW-0479">Metal-binding</keyword>
<evidence type="ECO:0000313" key="10">
    <source>
        <dbReference type="Proteomes" id="UP000499080"/>
    </source>
</evidence>
<protein>
    <recommendedName>
        <fullName evidence="3">ribonuclease H</fullName>
        <ecNumber evidence="3">3.1.26.4</ecNumber>
    </recommendedName>
</protein>
<feature type="domain" description="RNase H type-1" evidence="8">
    <location>
        <begin position="30"/>
        <end position="159"/>
    </location>
</feature>
<dbReference type="PANTHER" id="PTHR10642">
    <property type="entry name" value="RIBONUCLEASE H1"/>
    <property type="match status" value="1"/>
</dbReference>